<proteinExistence type="predicted"/>
<evidence type="ECO:0000313" key="2">
    <source>
        <dbReference type="Proteomes" id="UP000694567"/>
    </source>
</evidence>
<name>A0A8C0EF82_BUBBB</name>
<reference evidence="1" key="1">
    <citation type="submission" date="2025-08" db="UniProtKB">
        <authorList>
            <consortium name="Ensembl"/>
        </authorList>
    </citation>
    <scope>IDENTIFICATION</scope>
</reference>
<keyword evidence="2" id="KW-1185">Reference proteome</keyword>
<sequence>CRRGDADGVALFTYEGNSNDLRVAGSGGERVRDRPPLSWRRQPRLGLFAGLSSRGPCFSQRTKLGGQVRCFWAALQGPTEPVLRVLWCWGLLFSKKL</sequence>
<reference evidence="1" key="2">
    <citation type="submission" date="2025-09" db="UniProtKB">
        <authorList>
            <consortium name="Ensembl"/>
        </authorList>
    </citation>
    <scope>IDENTIFICATION</scope>
</reference>
<accession>A0A8C0EF82</accession>
<protein>
    <submittedName>
        <fullName evidence="1">Uncharacterized protein</fullName>
    </submittedName>
</protein>
<dbReference type="AlphaFoldDB" id="A0A8C0EF82"/>
<evidence type="ECO:0000313" key="1">
    <source>
        <dbReference type="Ensembl" id="ENSBOBP00000002041.1"/>
    </source>
</evidence>
<dbReference type="Ensembl" id="ENSBOBT00000002078.1">
    <property type="protein sequence ID" value="ENSBOBP00000002041.1"/>
    <property type="gene ID" value="ENSBOBG00000001401.1"/>
</dbReference>
<organism evidence="1 2">
    <name type="scientific">Bubo bubo</name>
    <name type="common">Eurasian eagle-owl</name>
    <name type="synonym">Strix bubo</name>
    <dbReference type="NCBI Taxonomy" id="30461"/>
    <lineage>
        <taxon>Eukaryota</taxon>
        <taxon>Metazoa</taxon>
        <taxon>Chordata</taxon>
        <taxon>Craniata</taxon>
        <taxon>Vertebrata</taxon>
        <taxon>Euteleostomi</taxon>
        <taxon>Archelosauria</taxon>
        <taxon>Archosauria</taxon>
        <taxon>Dinosauria</taxon>
        <taxon>Saurischia</taxon>
        <taxon>Theropoda</taxon>
        <taxon>Coelurosauria</taxon>
        <taxon>Aves</taxon>
        <taxon>Neognathae</taxon>
        <taxon>Neoaves</taxon>
        <taxon>Telluraves</taxon>
        <taxon>Strigiformes</taxon>
        <taxon>Strigidae</taxon>
        <taxon>Bubo</taxon>
    </lineage>
</organism>
<dbReference type="Proteomes" id="UP000694567">
    <property type="component" value="Unplaced"/>
</dbReference>